<reference evidence="1 2" key="1">
    <citation type="submission" date="2021-08" db="EMBL/GenBank/DDBJ databases">
        <title>WGS assembly of Ceratopteris richardii.</title>
        <authorList>
            <person name="Marchant D.B."/>
            <person name="Chen G."/>
            <person name="Jenkins J."/>
            <person name="Shu S."/>
            <person name="Leebens-Mack J."/>
            <person name="Grimwood J."/>
            <person name="Schmutz J."/>
            <person name="Soltis P."/>
            <person name="Soltis D."/>
            <person name="Chen Z.-H."/>
        </authorList>
    </citation>
    <scope>NUCLEOTIDE SEQUENCE [LARGE SCALE GENOMIC DNA]</scope>
    <source>
        <strain evidence="1">Whitten #5841</strain>
        <tissue evidence="1">Leaf</tissue>
    </source>
</reference>
<organism evidence="1 2">
    <name type="scientific">Ceratopteris richardii</name>
    <name type="common">Triangle waterfern</name>
    <dbReference type="NCBI Taxonomy" id="49495"/>
    <lineage>
        <taxon>Eukaryota</taxon>
        <taxon>Viridiplantae</taxon>
        <taxon>Streptophyta</taxon>
        <taxon>Embryophyta</taxon>
        <taxon>Tracheophyta</taxon>
        <taxon>Polypodiopsida</taxon>
        <taxon>Polypodiidae</taxon>
        <taxon>Polypodiales</taxon>
        <taxon>Pteridineae</taxon>
        <taxon>Pteridaceae</taxon>
        <taxon>Parkerioideae</taxon>
        <taxon>Ceratopteris</taxon>
    </lineage>
</organism>
<evidence type="ECO:0000313" key="1">
    <source>
        <dbReference type="EMBL" id="KAH7294770.1"/>
    </source>
</evidence>
<accession>A0A8T2RFN7</accession>
<gene>
    <name evidence="1" type="ORF">KP509_27G018000</name>
</gene>
<evidence type="ECO:0000313" key="2">
    <source>
        <dbReference type="Proteomes" id="UP000825935"/>
    </source>
</evidence>
<sequence>MNINFEFCTKREDGSTKRRRRMLCDFVLQQWRDYDQEGSEAEKKKAHVKGGKDCHVLMGLEFCMKKRPHRQIRGINRERRTLAIGKRIGEVAHVIRRKGRNGGQEDSC</sequence>
<keyword evidence="2" id="KW-1185">Reference proteome</keyword>
<protein>
    <submittedName>
        <fullName evidence="1">Uncharacterized protein</fullName>
    </submittedName>
</protein>
<dbReference type="EMBL" id="CM035432">
    <property type="protein sequence ID" value="KAH7294770.1"/>
    <property type="molecule type" value="Genomic_DNA"/>
</dbReference>
<proteinExistence type="predicted"/>
<dbReference type="Proteomes" id="UP000825935">
    <property type="component" value="Chromosome 27"/>
</dbReference>
<comment type="caution">
    <text evidence="1">The sequence shown here is derived from an EMBL/GenBank/DDBJ whole genome shotgun (WGS) entry which is preliminary data.</text>
</comment>
<name>A0A8T2RFN7_CERRI</name>
<dbReference type="AlphaFoldDB" id="A0A8T2RFN7"/>